<dbReference type="PROSITE" id="PS00742">
    <property type="entry name" value="PEP_ENZYMES_2"/>
    <property type="match status" value="1"/>
</dbReference>
<name>E6UHG0_RUMA7</name>
<evidence type="ECO:0000256" key="17">
    <source>
        <dbReference type="PIRNR" id="PIRNR000732"/>
    </source>
</evidence>
<evidence type="ECO:0000259" key="23">
    <source>
        <dbReference type="Pfam" id="PF05524"/>
    </source>
</evidence>
<keyword evidence="24" id="KW-0670">Pyruvate</keyword>
<dbReference type="GO" id="GO:0008965">
    <property type="term" value="F:phosphoenolpyruvate-protein phosphotransferase activity"/>
    <property type="evidence" value="ECO:0007669"/>
    <property type="project" value="UniProtKB-EC"/>
</dbReference>
<evidence type="ECO:0000256" key="4">
    <source>
        <dbReference type="ARBA" id="ARBA00004496"/>
    </source>
</evidence>
<feature type="active site" description="Proton donor" evidence="18">
    <location>
        <position position="502"/>
    </location>
</feature>
<feature type="binding site" evidence="19">
    <location>
        <position position="296"/>
    </location>
    <ligand>
        <name>phosphoenolpyruvate</name>
        <dbReference type="ChEBI" id="CHEBI:58702"/>
    </ligand>
</feature>
<evidence type="ECO:0000256" key="12">
    <source>
        <dbReference type="ARBA" id="ARBA00022683"/>
    </source>
</evidence>
<evidence type="ECO:0000256" key="13">
    <source>
        <dbReference type="ARBA" id="ARBA00022723"/>
    </source>
</evidence>
<feature type="binding site" evidence="19">
    <location>
        <position position="332"/>
    </location>
    <ligand>
        <name>phosphoenolpyruvate</name>
        <dbReference type="ChEBI" id="CHEBI:58702"/>
    </ligand>
</feature>
<evidence type="ECO:0000259" key="22">
    <source>
        <dbReference type="Pfam" id="PF02896"/>
    </source>
</evidence>
<evidence type="ECO:0000256" key="15">
    <source>
        <dbReference type="ARBA" id="ARBA00022842"/>
    </source>
</evidence>
<feature type="binding site" evidence="20">
    <location>
        <position position="455"/>
    </location>
    <ligand>
        <name>Mg(2+)</name>
        <dbReference type="ChEBI" id="CHEBI:18420"/>
    </ligand>
</feature>
<evidence type="ECO:0000256" key="6">
    <source>
        <dbReference type="ARBA" id="ARBA00012232"/>
    </source>
</evidence>
<dbReference type="GO" id="GO:0005737">
    <property type="term" value="C:cytoplasm"/>
    <property type="evidence" value="ECO:0007669"/>
    <property type="project" value="UniProtKB-SubCell"/>
</dbReference>
<dbReference type="Gene3D" id="3.20.20.60">
    <property type="entry name" value="Phosphoenolpyruvate-binding domains"/>
    <property type="match status" value="1"/>
</dbReference>
<dbReference type="OrthoDB" id="9765468at2"/>
<keyword evidence="10 17" id="KW-0762">Sugar transport</keyword>
<feature type="active site" description="Tele-phosphohistidine intermediate" evidence="18">
    <location>
        <position position="188"/>
    </location>
</feature>
<proteinExistence type="inferred from homology"/>
<accession>E6UHG0</accession>
<keyword evidence="12 17" id="KW-0598">Phosphotransferase system</keyword>
<keyword evidence="11 17" id="KW-0808">Transferase</keyword>
<evidence type="ECO:0000256" key="3">
    <source>
        <dbReference type="ARBA" id="ARBA00002728"/>
    </source>
</evidence>
<comment type="subcellular location">
    <subcellularLocation>
        <location evidence="4 17">Cytoplasm</location>
    </subcellularLocation>
</comment>
<dbReference type="Gene3D" id="3.50.30.10">
    <property type="entry name" value="Phosphohistidine domain"/>
    <property type="match status" value="1"/>
</dbReference>
<dbReference type="Pfam" id="PF05524">
    <property type="entry name" value="PEP-utilisers_N"/>
    <property type="match status" value="1"/>
</dbReference>
<evidence type="ECO:0000256" key="18">
    <source>
        <dbReference type="PIRSR" id="PIRSR000732-1"/>
    </source>
</evidence>
<sequence length="544" mass="60095">MTVYHGRGVYGAYSIGRIRVFSRRSAEVRRETVSDTEKELARVEAAKALAVSQLEEIYEKALREVGEVNAEIFGIHIMMLDDDDYNDSIKSMIMTQRVNAEYAVAVTSDNFAQMFASMDDAYMQARSADIKDISDRLILCLSGGGANNNDPSEKYVICADDLAPSETVSLDKDKVLAFVTAFGSPNSHTAILARSMNIPAVIGVGESFLDAICDGDTVIVDGHTGDIIVSPDEATITEYTRRLADDEKKKQLLQELKGKENITIDGRRINIFANIGGTENIGSVLANDAGGIGLFRSEFLYLEKDGFPTEEQQFAAYRKVLESMAGRKVIIRTLDIGADKQIDYFGLDKEDNPALGLRAIRICLTRHEIFRTQLRALFRASAFGELGIMFPMITSTAEVEKCLSMCSSVKDELKSEGIRYDENTEIGIMIETPAAAVISDQLATMVDFFSVGTNDLTQYTLACDRQNAKLDPFIDTHHKAVLRLIEMSAKNAHENGVWIGICGELAADLTLTETFLRMGIDELSVSPSYVLPLREKVRSLDLRD</sequence>
<dbReference type="EC" id="2.7.3.9" evidence="6 17"/>
<dbReference type="RefSeq" id="WP_013497396.1">
    <property type="nucleotide sequence ID" value="NC_014833.1"/>
</dbReference>
<dbReference type="InterPro" id="IPR040442">
    <property type="entry name" value="Pyrv_kinase-like_dom_sf"/>
</dbReference>
<dbReference type="Proteomes" id="UP000006919">
    <property type="component" value="Chromosome"/>
</dbReference>
<dbReference type="EMBL" id="CP002403">
    <property type="protein sequence ID" value="ADU21205.1"/>
    <property type="molecule type" value="Genomic_DNA"/>
</dbReference>
<evidence type="ECO:0000256" key="5">
    <source>
        <dbReference type="ARBA" id="ARBA00007837"/>
    </source>
</evidence>
<dbReference type="Pfam" id="PF00391">
    <property type="entry name" value="PEP-utilizers"/>
    <property type="match status" value="1"/>
</dbReference>
<evidence type="ECO:0000313" key="24">
    <source>
        <dbReference type="EMBL" id="ADU21205.1"/>
    </source>
</evidence>
<dbReference type="InterPro" id="IPR036637">
    <property type="entry name" value="Phosphohistidine_dom_sf"/>
</dbReference>
<protein>
    <recommendedName>
        <fullName evidence="7 17">Phosphoenolpyruvate-protein phosphotransferase</fullName>
        <ecNumber evidence="6 17">2.7.3.9</ecNumber>
    </recommendedName>
    <alternativeName>
        <fullName evidence="16 17">Phosphotransferase system, enzyme I</fullName>
    </alternativeName>
</protein>
<dbReference type="eggNOG" id="COG1080">
    <property type="taxonomic scope" value="Bacteria"/>
</dbReference>
<dbReference type="Gene3D" id="1.10.274.10">
    <property type="entry name" value="PtsI, HPr-binding domain"/>
    <property type="match status" value="1"/>
</dbReference>
<reference evidence="24 25" key="1">
    <citation type="journal article" date="2011" name="J. Bacteriol.">
        <title>Complete genome of the cellulolytic ruminal bacterium Ruminococcus albus 7.</title>
        <authorList>
            <person name="Suen G."/>
            <person name="Stevenson D.M."/>
            <person name="Bruce D.C."/>
            <person name="Chertkov O."/>
            <person name="Copeland A."/>
            <person name="Cheng J.F."/>
            <person name="Detter C."/>
            <person name="Detter J.C."/>
            <person name="Goodwin L.A."/>
            <person name="Han C.S."/>
            <person name="Hauser L.J."/>
            <person name="Ivanova N.N."/>
            <person name="Kyrpides N.C."/>
            <person name="Land M.L."/>
            <person name="Lapidus A."/>
            <person name="Lucas S."/>
            <person name="Ovchinnikova G."/>
            <person name="Pitluck S."/>
            <person name="Tapia R."/>
            <person name="Woyke T."/>
            <person name="Boyum J."/>
            <person name="Mead D."/>
            <person name="Weimer P.J."/>
        </authorList>
    </citation>
    <scope>NUCLEOTIDE SEQUENCE [LARGE SCALE GENOMIC DNA]</scope>
    <source>
        <strain evidence="25">ATCC 27210 / DSM 20455 / JCM 14654 / NCDO 2250 / 7</strain>
    </source>
</reference>
<feature type="binding site" evidence="19">
    <location>
        <position position="465"/>
    </location>
    <ligand>
        <name>phosphoenolpyruvate</name>
        <dbReference type="ChEBI" id="CHEBI:58702"/>
    </ligand>
</feature>
<feature type="domain" description="PEP-utilising enzyme C-terminal" evidence="22">
    <location>
        <begin position="252"/>
        <end position="541"/>
    </location>
</feature>
<comment type="cofactor">
    <cofactor evidence="2 17 20">
        <name>Mg(2+)</name>
        <dbReference type="ChEBI" id="CHEBI:18420"/>
    </cofactor>
</comment>
<dbReference type="InterPro" id="IPR050499">
    <property type="entry name" value="PEP-utilizing_PTS_enzyme"/>
</dbReference>
<dbReference type="InterPro" id="IPR008731">
    <property type="entry name" value="PTS_EIN"/>
</dbReference>
<dbReference type="SUPFAM" id="SSF47831">
    <property type="entry name" value="Enzyme I of the PEP:sugar phosphotransferase system HPr-binding (sub)domain"/>
    <property type="match status" value="1"/>
</dbReference>
<dbReference type="InterPro" id="IPR000121">
    <property type="entry name" value="PEP_util_C"/>
</dbReference>
<evidence type="ECO:0000313" key="25">
    <source>
        <dbReference type="Proteomes" id="UP000006919"/>
    </source>
</evidence>
<feature type="domain" description="Phosphotransferase system enzyme I N-terminal" evidence="23">
    <location>
        <begin position="5"/>
        <end position="126"/>
    </location>
</feature>
<dbReference type="InterPro" id="IPR036618">
    <property type="entry name" value="PtsI_HPr-bd_sf"/>
</dbReference>
<evidence type="ECO:0000256" key="20">
    <source>
        <dbReference type="PIRSR" id="PIRSR000732-3"/>
    </source>
</evidence>
<dbReference type="PRINTS" id="PR01736">
    <property type="entry name" value="PHPHTRNFRASE"/>
</dbReference>
<evidence type="ECO:0000256" key="16">
    <source>
        <dbReference type="ARBA" id="ARBA00033235"/>
    </source>
</evidence>
<dbReference type="InterPro" id="IPR024692">
    <property type="entry name" value="PTS_EI"/>
</dbReference>
<evidence type="ECO:0000256" key="19">
    <source>
        <dbReference type="PIRSR" id="PIRSR000732-2"/>
    </source>
</evidence>
<dbReference type="SUPFAM" id="SSF51621">
    <property type="entry name" value="Phosphoenolpyruvate/pyruvate domain"/>
    <property type="match status" value="1"/>
</dbReference>
<comment type="catalytic activity">
    <reaction evidence="1 17">
        <text>L-histidyl-[protein] + phosphoenolpyruvate = N(pros)-phospho-L-histidyl-[protein] + pyruvate</text>
        <dbReference type="Rhea" id="RHEA:23880"/>
        <dbReference type="Rhea" id="RHEA-COMP:9745"/>
        <dbReference type="Rhea" id="RHEA-COMP:9746"/>
        <dbReference type="ChEBI" id="CHEBI:15361"/>
        <dbReference type="ChEBI" id="CHEBI:29979"/>
        <dbReference type="ChEBI" id="CHEBI:58702"/>
        <dbReference type="ChEBI" id="CHEBI:64837"/>
        <dbReference type="EC" id="2.7.3.9"/>
    </reaction>
</comment>
<evidence type="ECO:0000256" key="1">
    <source>
        <dbReference type="ARBA" id="ARBA00000683"/>
    </source>
</evidence>
<dbReference type="InterPro" id="IPR008279">
    <property type="entry name" value="PEP-util_enz_mobile_dom"/>
</dbReference>
<feature type="domain" description="PEP-utilising enzyme mobile" evidence="21">
    <location>
        <begin position="153"/>
        <end position="225"/>
    </location>
</feature>
<keyword evidence="15 17" id="KW-0460">Magnesium</keyword>
<evidence type="ECO:0000256" key="8">
    <source>
        <dbReference type="ARBA" id="ARBA00022448"/>
    </source>
</evidence>
<dbReference type="Pfam" id="PF02896">
    <property type="entry name" value="PEP-utilizers_C"/>
    <property type="match status" value="1"/>
</dbReference>
<dbReference type="GO" id="GO:0046872">
    <property type="term" value="F:metal ion binding"/>
    <property type="evidence" value="ECO:0007669"/>
    <property type="project" value="UniProtKB-KW"/>
</dbReference>
<evidence type="ECO:0000256" key="10">
    <source>
        <dbReference type="ARBA" id="ARBA00022597"/>
    </source>
</evidence>
<keyword evidence="8 17" id="KW-0813">Transport</keyword>
<keyword evidence="14 17" id="KW-0418">Kinase</keyword>
<evidence type="ECO:0000256" key="14">
    <source>
        <dbReference type="ARBA" id="ARBA00022777"/>
    </source>
</evidence>
<evidence type="ECO:0000256" key="11">
    <source>
        <dbReference type="ARBA" id="ARBA00022679"/>
    </source>
</evidence>
<evidence type="ECO:0000256" key="2">
    <source>
        <dbReference type="ARBA" id="ARBA00001946"/>
    </source>
</evidence>
<dbReference type="STRING" id="697329.Rumal_0659"/>
<dbReference type="InterPro" id="IPR006318">
    <property type="entry name" value="PTS_EI-like"/>
</dbReference>
<evidence type="ECO:0000256" key="7">
    <source>
        <dbReference type="ARBA" id="ARBA00016544"/>
    </source>
</evidence>
<dbReference type="HOGENOM" id="CLU_007308_7_0_9"/>
<gene>
    <name evidence="24" type="ordered locus">Rumal_0659</name>
</gene>
<dbReference type="GO" id="GO:0009401">
    <property type="term" value="P:phosphoenolpyruvate-dependent sugar phosphotransferase system"/>
    <property type="evidence" value="ECO:0007669"/>
    <property type="project" value="UniProtKB-KW"/>
</dbReference>
<keyword evidence="13 17" id="KW-0479">Metal-binding</keyword>
<keyword evidence="9 17" id="KW-0963">Cytoplasm</keyword>
<dbReference type="GO" id="GO:0016301">
    <property type="term" value="F:kinase activity"/>
    <property type="evidence" value="ECO:0007669"/>
    <property type="project" value="UniProtKB-KW"/>
</dbReference>
<dbReference type="InterPro" id="IPR023151">
    <property type="entry name" value="PEP_util_CS"/>
</dbReference>
<dbReference type="SUPFAM" id="SSF52009">
    <property type="entry name" value="Phosphohistidine domain"/>
    <property type="match status" value="1"/>
</dbReference>
<feature type="binding site" evidence="19">
    <location>
        <begin position="454"/>
        <end position="455"/>
    </location>
    <ligand>
        <name>phosphoenolpyruvate</name>
        <dbReference type="ChEBI" id="CHEBI:58702"/>
    </ligand>
</feature>
<dbReference type="PANTHER" id="PTHR46244">
    <property type="entry name" value="PHOSPHOENOLPYRUVATE-PROTEIN PHOSPHOTRANSFERASE"/>
    <property type="match status" value="1"/>
</dbReference>
<organism evidence="24 25">
    <name type="scientific">Ruminococcus albus (strain ATCC 27210 / DSM 20455 / JCM 14654 / NCDO 2250 / 7)</name>
    <dbReference type="NCBI Taxonomy" id="697329"/>
    <lineage>
        <taxon>Bacteria</taxon>
        <taxon>Bacillati</taxon>
        <taxon>Bacillota</taxon>
        <taxon>Clostridia</taxon>
        <taxon>Eubacteriales</taxon>
        <taxon>Oscillospiraceae</taxon>
        <taxon>Ruminococcus</taxon>
    </lineage>
</organism>
<comment type="function">
    <text evidence="3 17">General (non sugar-specific) component of the phosphoenolpyruvate-dependent sugar phosphotransferase system (sugar PTS). This major carbohydrate active-transport system catalyzes the phosphorylation of incoming sugar substrates concomitantly with their translocation across the cell membrane. Enzyme I transfers the phosphoryl group from phosphoenolpyruvate (PEP) to the phosphoryl carrier protein (HPr).</text>
</comment>
<dbReference type="KEGG" id="ral:Rumal_0659"/>
<evidence type="ECO:0000256" key="9">
    <source>
        <dbReference type="ARBA" id="ARBA00022490"/>
    </source>
</evidence>
<dbReference type="PIRSF" id="PIRSF000732">
    <property type="entry name" value="PTS_enzyme_I"/>
    <property type="match status" value="1"/>
</dbReference>
<dbReference type="InterPro" id="IPR015813">
    <property type="entry name" value="Pyrv/PenolPyrv_kinase-like_dom"/>
</dbReference>
<dbReference type="NCBIfam" id="TIGR01417">
    <property type="entry name" value="PTS_I_fam"/>
    <property type="match status" value="1"/>
</dbReference>
<dbReference type="AlphaFoldDB" id="E6UHG0"/>
<feature type="binding site" evidence="20">
    <location>
        <position position="431"/>
    </location>
    <ligand>
        <name>Mg(2+)</name>
        <dbReference type="ChEBI" id="CHEBI:18420"/>
    </ligand>
</feature>
<dbReference type="PANTHER" id="PTHR46244:SF3">
    <property type="entry name" value="PHOSPHOENOLPYRUVATE-PROTEIN PHOSPHOTRANSFERASE"/>
    <property type="match status" value="1"/>
</dbReference>
<evidence type="ECO:0000259" key="21">
    <source>
        <dbReference type="Pfam" id="PF00391"/>
    </source>
</evidence>
<comment type="similarity">
    <text evidence="5 17">Belongs to the PEP-utilizing enzyme family.</text>
</comment>